<dbReference type="Pfam" id="PF00512">
    <property type="entry name" value="HisKA"/>
    <property type="match status" value="1"/>
</dbReference>
<dbReference type="Pfam" id="PF00072">
    <property type="entry name" value="Response_reg"/>
    <property type="match status" value="1"/>
</dbReference>
<keyword evidence="11" id="KW-0902">Two-component regulatory system</keyword>
<dbReference type="GO" id="GO:0005524">
    <property type="term" value="F:ATP binding"/>
    <property type="evidence" value="ECO:0007669"/>
    <property type="project" value="UniProtKB-KW"/>
</dbReference>
<keyword evidence="12 15" id="KW-0472">Membrane</keyword>
<dbReference type="Gene3D" id="3.40.50.2300">
    <property type="match status" value="1"/>
</dbReference>
<dbReference type="InterPro" id="IPR004358">
    <property type="entry name" value="Sig_transdc_His_kin-like_C"/>
</dbReference>
<keyword evidence="14" id="KW-0175">Coiled coil</keyword>
<dbReference type="InterPro" id="IPR032255">
    <property type="entry name" value="HBM"/>
</dbReference>
<comment type="caution">
    <text evidence="19">The sequence shown here is derived from an EMBL/GenBank/DDBJ whole genome shotgun (WGS) entry which is preliminary data.</text>
</comment>
<evidence type="ECO:0000259" key="16">
    <source>
        <dbReference type="PROSITE" id="PS50109"/>
    </source>
</evidence>
<dbReference type="SUPFAM" id="SSF47384">
    <property type="entry name" value="Homodimeric domain of signal transducing histidine kinase"/>
    <property type="match status" value="1"/>
</dbReference>
<accession>A0A918DII7</accession>
<dbReference type="GO" id="GO:0000155">
    <property type="term" value="F:phosphorelay sensor kinase activity"/>
    <property type="evidence" value="ECO:0007669"/>
    <property type="project" value="InterPro"/>
</dbReference>
<evidence type="ECO:0000256" key="1">
    <source>
        <dbReference type="ARBA" id="ARBA00000085"/>
    </source>
</evidence>
<evidence type="ECO:0000256" key="5">
    <source>
        <dbReference type="ARBA" id="ARBA00022679"/>
    </source>
</evidence>
<evidence type="ECO:0000256" key="15">
    <source>
        <dbReference type="SAM" id="Phobius"/>
    </source>
</evidence>
<reference evidence="19" key="1">
    <citation type="journal article" date="2014" name="Int. J. Syst. Evol. Microbiol.">
        <title>Complete genome sequence of Corynebacterium casei LMG S-19264T (=DSM 44701T), isolated from a smear-ripened cheese.</title>
        <authorList>
            <consortium name="US DOE Joint Genome Institute (JGI-PGF)"/>
            <person name="Walter F."/>
            <person name="Albersmeier A."/>
            <person name="Kalinowski J."/>
            <person name="Ruckert C."/>
        </authorList>
    </citation>
    <scope>NUCLEOTIDE SEQUENCE</scope>
    <source>
        <strain evidence="19">CGMCC 1.7086</strain>
    </source>
</reference>
<dbReference type="RefSeq" id="WP_188693485.1">
    <property type="nucleotide sequence ID" value="NZ_BMLS01000002.1"/>
</dbReference>
<dbReference type="CDD" id="cd06225">
    <property type="entry name" value="HAMP"/>
    <property type="match status" value="1"/>
</dbReference>
<dbReference type="InterPro" id="IPR011006">
    <property type="entry name" value="CheY-like_superfamily"/>
</dbReference>
<dbReference type="CDD" id="cd16922">
    <property type="entry name" value="HATPase_EvgS-ArcB-TorS-like"/>
    <property type="match status" value="1"/>
</dbReference>
<dbReference type="FunFam" id="3.30.565.10:FF:000010">
    <property type="entry name" value="Sensor histidine kinase RcsC"/>
    <property type="match status" value="1"/>
</dbReference>
<evidence type="ECO:0000256" key="7">
    <source>
        <dbReference type="ARBA" id="ARBA00022741"/>
    </source>
</evidence>
<dbReference type="AlphaFoldDB" id="A0A918DII7"/>
<dbReference type="GO" id="GO:0016020">
    <property type="term" value="C:membrane"/>
    <property type="evidence" value="ECO:0007669"/>
    <property type="project" value="UniProtKB-SubCell"/>
</dbReference>
<evidence type="ECO:0000256" key="2">
    <source>
        <dbReference type="ARBA" id="ARBA00004370"/>
    </source>
</evidence>
<protein>
    <recommendedName>
        <fullName evidence="3">histidine kinase</fullName>
        <ecNumber evidence="3">2.7.13.3</ecNumber>
    </recommendedName>
</protein>
<dbReference type="InterPro" id="IPR036890">
    <property type="entry name" value="HATPase_C_sf"/>
</dbReference>
<evidence type="ECO:0000256" key="14">
    <source>
        <dbReference type="SAM" id="Coils"/>
    </source>
</evidence>
<dbReference type="SMART" id="SM00388">
    <property type="entry name" value="HisKA"/>
    <property type="match status" value="1"/>
</dbReference>
<dbReference type="PRINTS" id="PR00344">
    <property type="entry name" value="BCTRLSENSOR"/>
</dbReference>
<evidence type="ECO:0000256" key="8">
    <source>
        <dbReference type="ARBA" id="ARBA00022777"/>
    </source>
</evidence>
<evidence type="ECO:0000256" key="6">
    <source>
        <dbReference type="ARBA" id="ARBA00022692"/>
    </source>
</evidence>
<comment type="subcellular location">
    <subcellularLocation>
        <location evidence="2">Membrane</location>
    </subcellularLocation>
</comment>
<dbReference type="SMART" id="SM00304">
    <property type="entry name" value="HAMP"/>
    <property type="match status" value="1"/>
</dbReference>
<dbReference type="PANTHER" id="PTHR45339:SF3">
    <property type="entry name" value="HISTIDINE KINASE"/>
    <property type="match status" value="1"/>
</dbReference>
<keyword evidence="4 13" id="KW-0597">Phosphoprotein</keyword>
<dbReference type="SMART" id="SM00448">
    <property type="entry name" value="REC"/>
    <property type="match status" value="1"/>
</dbReference>
<organism evidence="19 20">
    <name type="scientific">Bowmanella pacifica</name>
    <dbReference type="NCBI Taxonomy" id="502051"/>
    <lineage>
        <taxon>Bacteria</taxon>
        <taxon>Pseudomonadati</taxon>
        <taxon>Pseudomonadota</taxon>
        <taxon>Gammaproteobacteria</taxon>
        <taxon>Alteromonadales</taxon>
        <taxon>Alteromonadaceae</taxon>
        <taxon>Bowmanella</taxon>
    </lineage>
</organism>
<dbReference type="Gene3D" id="3.30.565.10">
    <property type="entry name" value="Histidine kinase-like ATPase, C-terminal domain"/>
    <property type="match status" value="1"/>
</dbReference>
<dbReference type="InterPro" id="IPR036097">
    <property type="entry name" value="HisK_dim/P_sf"/>
</dbReference>
<comment type="catalytic activity">
    <reaction evidence="1">
        <text>ATP + protein L-histidine = ADP + protein N-phospho-L-histidine.</text>
        <dbReference type="EC" id="2.7.13.3"/>
    </reaction>
</comment>
<dbReference type="SUPFAM" id="SSF55874">
    <property type="entry name" value="ATPase domain of HSP90 chaperone/DNA topoisomerase II/histidine kinase"/>
    <property type="match status" value="1"/>
</dbReference>
<keyword evidence="10 15" id="KW-1133">Transmembrane helix</keyword>
<sequence length="889" mass="100512">MPSSIKSQFLLALSLLTALILANNLFSLRTQDSFEENLDKIRLSVANQTLIRELERDILDLQRMLLIFKESPKQANAHRFKLVLTRLDNNLDKLFDVSLPAQLAEFPLQMTNKLAEYRHSFNDIKQKRQARDKIQNQILTPLFFQLENQLHDKAHEQGTNKDNVAIIDSLRRHLHAAETAYLGYLLHPEFTDVSEFSRQLQACREVLLQWPTAPADLTLLISDLEQGFSELQELTSDYVFQVNILMAGSVAEFQYMTRELNLWLTQEQDKTGQHVLAKAKQSRLYGYIFSLTGILLAALVALYFSTRITRPINQLTKVFHKLASDQPVEHIPQTGRDDEIGQLEVAADVFRNRNEQTQQLLLQTRELLEQQELMNQELEQAKQKAETATTLKSIFLANMSHEIRTPMNGIIGLVELLQQTQPDELQKNYLNKIAQSSNILLSLINDILDFSKIEAGKLRIENIPFTMDSLIDNVLANASIKAQEKNLKLVFHAMAHVPARLVGDPLRITQILLNLTSNAIKFTELGQISVRFDWQQDSDNQGWLILEVQDTGIGIEEAKLADIFDSFTQADGSTSRRYGGSGLGLSIAKHLCEMMNGHIEVSSTPGQGSCFKVTLAIDLAPDSTPLLCSEAGKFSGRLYYLCKEQDPLLALDYLQTLVGQCRLLPFKQAESLTELTPDDALLVDIRQPEQYQILTNMLEACQNRNIRTGLIFSSATQNRLHHHKTLRDSYYLACPYSPADVRRFIQHLLNPDSRLPSYSTEPLPRDDLEGHLLLVEDNPINQMVVGEMLKLIGLSYDVAENGHQALSKVINSPHYDAILMDVQMPLMDGYQATLALREKGVTLPICGLSANALPQDLQRAKDAGMDDYLTKPIRKAALYQCLARYLPQA</sequence>
<feature type="coiled-coil region" evidence="14">
    <location>
        <begin position="361"/>
        <end position="391"/>
    </location>
</feature>
<dbReference type="Gene3D" id="1.10.287.130">
    <property type="match status" value="1"/>
</dbReference>
<dbReference type="CDD" id="cd00082">
    <property type="entry name" value="HisKA"/>
    <property type="match status" value="1"/>
</dbReference>
<dbReference type="SUPFAM" id="SSF158472">
    <property type="entry name" value="HAMP domain-like"/>
    <property type="match status" value="1"/>
</dbReference>
<evidence type="ECO:0000256" key="4">
    <source>
        <dbReference type="ARBA" id="ARBA00022553"/>
    </source>
</evidence>
<dbReference type="CDD" id="cd17546">
    <property type="entry name" value="REC_hyHK_CKI1_RcsC-like"/>
    <property type="match status" value="1"/>
</dbReference>
<feature type="domain" description="Response regulatory" evidence="17">
    <location>
        <begin position="771"/>
        <end position="886"/>
    </location>
</feature>
<name>A0A918DII7_9ALTE</name>
<dbReference type="SUPFAM" id="SSF52172">
    <property type="entry name" value="CheY-like"/>
    <property type="match status" value="1"/>
</dbReference>
<dbReference type="InterPro" id="IPR001789">
    <property type="entry name" value="Sig_transdc_resp-reg_receiver"/>
</dbReference>
<evidence type="ECO:0000256" key="9">
    <source>
        <dbReference type="ARBA" id="ARBA00022840"/>
    </source>
</evidence>
<dbReference type="PROSITE" id="PS50885">
    <property type="entry name" value="HAMP"/>
    <property type="match status" value="1"/>
</dbReference>
<evidence type="ECO:0000256" key="12">
    <source>
        <dbReference type="ARBA" id="ARBA00023136"/>
    </source>
</evidence>
<reference evidence="19" key="2">
    <citation type="submission" date="2020-09" db="EMBL/GenBank/DDBJ databases">
        <authorList>
            <person name="Sun Q."/>
            <person name="Zhou Y."/>
        </authorList>
    </citation>
    <scope>NUCLEOTIDE SEQUENCE</scope>
    <source>
        <strain evidence="19">CGMCC 1.7086</strain>
    </source>
</reference>
<feature type="transmembrane region" description="Helical" evidence="15">
    <location>
        <begin position="284"/>
        <end position="304"/>
    </location>
</feature>
<evidence type="ECO:0000256" key="10">
    <source>
        <dbReference type="ARBA" id="ARBA00022989"/>
    </source>
</evidence>
<keyword evidence="6 15" id="KW-0812">Transmembrane</keyword>
<dbReference type="PROSITE" id="PS50109">
    <property type="entry name" value="HIS_KIN"/>
    <property type="match status" value="1"/>
</dbReference>
<dbReference type="EMBL" id="BMLS01000002">
    <property type="protein sequence ID" value="GGO68662.1"/>
    <property type="molecule type" value="Genomic_DNA"/>
</dbReference>
<evidence type="ECO:0000313" key="19">
    <source>
        <dbReference type="EMBL" id="GGO68662.1"/>
    </source>
</evidence>
<evidence type="ECO:0000256" key="3">
    <source>
        <dbReference type="ARBA" id="ARBA00012438"/>
    </source>
</evidence>
<feature type="domain" description="HAMP" evidence="18">
    <location>
        <begin position="306"/>
        <end position="359"/>
    </location>
</feature>
<keyword evidence="7" id="KW-0547">Nucleotide-binding</keyword>
<dbReference type="InterPro" id="IPR003594">
    <property type="entry name" value="HATPase_dom"/>
</dbReference>
<keyword evidence="8" id="KW-0418">Kinase</keyword>
<feature type="domain" description="Histidine kinase" evidence="16">
    <location>
        <begin position="398"/>
        <end position="619"/>
    </location>
</feature>
<dbReference type="EC" id="2.7.13.3" evidence="3"/>
<dbReference type="SMART" id="SM00387">
    <property type="entry name" value="HATPase_c"/>
    <property type="match status" value="1"/>
</dbReference>
<evidence type="ECO:0000259" key="17">
    <source>
        <dbReference type="PROSITE" id="PS50110"/>
    </source>
</evidence>
<keyword evidence="9" id="KW-0067">ATP-binding</keyword>
<gene>
    <name evidence="19" type="ORF">GCM10010982_18100</name>
</gene>
<dbReference type="FunFam" id="1.10.287.130:FF:000004">
    <property type="entry name" value="Ethylene receptor 1"/>
    <property type="match status" value="1"/>
</dbReference>
<keyword evidence="5" id="KW-0808">Transferase</keyword>
<feature type="modified residue" description="4-aspartylphosphate" evidence="13">
    <location>
        <position position="821"/>
    </location>
</feature>
<evidence type="ECO:0000256" key="11">
    <source>
        <dbReference type="ARBA" id="ARBA00023012"/>
    </source>
</evidence>
<dbReference type="InterPro" id="IPR003660">
    <property type="entry name" value="HAMP_dom"/>
</dbReference>
<dbReference type="PROSITE" id="PS50110">
    <property type="entry name" value="RESPONSE_REGULATORY"/>
    <property type="match status" value="1"/>
</dbReference>
<dbReference type="InterPro" id="IPR005467">
    <property type="entry name" value="His_kinase_dom"/>
</dbReference>
<dbReference type="InterPro" id="IPR003661">
    <property type="entry name" value="HisK_dim/P_dom"/>
</dbReference>
<dbReference type="Proteomes" id="UP000606935">
    <property type="component" value="Unassembled WGS sequence"/>
</dbReference>
<dbReference type="SMART" id="SM01358">
    <property type="entry name" value="HBM"/>
    <property type="match status" value="1"/>
</dbReference>
<evidence type="ECO:0000259" key="18">
    <source>
        <dbReference type="PROSITE" id="PS50885"/>
    </source>
</evidence>
<evidence type="ECO:0000256" key="13">
    <source>
        <dbReference type="PROSITE-ProRule" id="PRU00169"/>
    </source>
</evidence>
<keyword evidence="20" id="KW-1185">Reference proteome</keyword>
<proteinExistence type="predicted"/>
<dbReference type="Gene3D" id="6.10.340.10">
    <property type="match status" value="1"/>
</dbReference>
<evidence type="ECO:0000313" key="20">
    <source>
        <dbReference type="Proteomes" id="UP000606935"/>
    </source>
</evidence>
<dbReference type="Pfam" id="PF02518">
    <property type="entry name" value="HATPase_c"/>
    <property type="match status" value="1"/>
</dbReference>
<dbReference type="PANTHER" id="PTHR45339">
    <property type="entry name" value="HYBRID SIGNAL TRANSDUCTION HISTIDINE KINASE J"/>
    <property type="match status" value="1"/>
</dbReference>